<reference evidence="3" key="1">
    <citation type="submission" date="2016-10" db="EMBL/GenBank/DDBJ databases">
        <authorList>
            <person name="Varghese N."/>
            <person name="Submissions S."/>
        </authorList>
    </citation>
    <scope>NUCLEOTIDE SEQUENCE [LARGE SCALE GENOMIC DNA]</scope>
    <source>
        <strain evidence="3">DSM 21857</strain>
    </source>
</reference>
<keyword evidence="3" id="KW-1185">Reference proteome</keyword>
<proteinExistence type="predicted"/>
<evidence type="ECO:0000313" key="2">
    <source>
        <dbReference type="EMBL" id="SFI64626.1"/>
    </source>
</evidence>
<protein>
    <submittedName>
        <fullName evidence="2">Uncharacterized protein</fullName>
    </submittedName>
</protein>
<dbReference type="EMBL" id="FORF01000004">
    <property type="protein sequence ID" value="SFI64626.1"/>
    <property type="molecule type" value="Genomic_DNA"/>
</dbReference>
<feature type="compositionally biased region" description="Polar residues" evidence="1">
    <location>
        <begin position="88"/>
        <end position="100"/>
    </location>
</feature>
<feature type="region of interest" description="Disordered" evidence="1">
    <location>
        <begin position="81"/>
        <end position="100"/>
    </location>
</feature>
<sequence>MLEQVETHFKNRLNSLSKDLFLEHGWQLPDGYKENGWKNPLNFTLAEWQQATPVASPEPWRNLSIEPHSAIQPLRRLTTRGRLRLSLHPSSKGRSSPLDT</sequence>
<organism evidence="2 3">
    <name type="scientific">Aquamicrobium aerolatum DSM 21857</name>
    <dbReference type="NCBI Taxonomy" id="1121003"/>
    <lineage>
        <taxon>Bacteria</taxon>
        <taxon>Pseudomonadati</taxon>
        <taxon>Pseudomonadota</taxon>
        <taxon>Alphaproteobacteria</taxon>
        <taxon>Hyphomicrobiales</taxon>
        <taxon>Phyllobacteriaceae</taxon>
        <taxon>Aerobium</taxon>
    </lineage>
</organism>
<dbReference type="Proteomes" id="UP000242763">
    <property type="component" value="Unassembled WGS sequence"/>
</dbReference>
<dbReference type="RefSeq" id="WP_175556636.1">
    <property type="nucleotide sequence ID" value="NZ_FORF01000004.1"/>
</dbReference>
<name>A0A1I3JWT6_9HYPH</name>
<gene>
    <name evidence="2" type="ORF">SAMN03080618_01033</name>
</gene>
<dbReference type="AlphaFoldDB" id="A0A1I3JWT6"/>
<evidence type="ECO:0000313" key="3">
    <source>
        <dbReference type="Proteomes" id="UP000242763"/>
    </source>
</evidence>
<accession>A0A1I3JWT6</accession>
<dbReference type="STRING" id="1121003.SAMN03080618_01033"/>
<evidence type="ECO:0000256" key="1">
    <source>
        <dbReference type="SAM" id="MobiDB-lite"/>
    </source>
</evidence>